<feature type="region of interest" description="Disordered" evidence="1">
    <location>
        <begin position="1"/>
        <end position="180"/>
    </location>
</feature>
<proteinExistence type="predicted"/>
<feature type="compositionally biased region" description="Basic residues" evidence="1">
    <location>
        <begin position="323"/>
        <end position="333"/>
    </location>
</feature>
<feature type="non-terminal residue" evidence="2">
    <location>
        <position position="452"/>
    </location>
</feature>
<feature type="compositionally biased region" description="Basic and acidic residues" evidence="1">
    <location>
        <begin position="16"/>
        <end position="32"/>
    </location>
</feature>
<sequence length="452" mass="48205">DSIPRPSAGRRAGAARHGDRRDGPVRAGREPCVRNLPAGQRAARDPGARPRHARRGREPVVRRRQPERARGPHRLRPPVRAHDVRGFGQRTQGRAHSPAAGRRRHGAERIDRLGPHQLLPGGAAQPNEPGAVAGGRPHAGAERDPRAAGQPAGDRQGRAAPARGQRAVHPLPAAGDGRGRVQPPHLLFLRARGHRQHGRPERRAHRRRAGVLPHLLLAQQRHAGAGRRLRPRRGAPAGGRVLRRHPQRARGAGRGVHGSVRPPSPPRHHQRPQRHAAGVHGIVRRGAGRPSRRVRAGAAGHHPGLGAQLAPEPAAGAAGARGGVRRRPGRHPPRAGAGVRAGALHAGHRRGTAGSADRRGDRPAGPGRSDGRRADARQEPDARALRPLPGHGDGARRDASAVHAELWRPRGPAGRPGPLPGRDPRGRAPRRPPVPDPAQPRGGDHHSRPRPV</sequence>
<organism evidence="2">
    <name type="scientific">uncultured Gemmatimonadota bacterium</name>
    <dbReference type="NCBI Taxonomy" id="203437"/>
    <lineage>
        <taxon>Bacteria</taxon>
        <taxon>Pseudomonadati</taxon>
        <taxon>Gemmatimonadota</taxon>
        <taxon>environmental samples</taxon>
    </lineage>
</organism>
<feature type="region of interest" description="Disordered" evidence="1">
    <location>
        <begin position="221"/>
        <end position="452"/>
    </location>
</feature>
<feature type="compositionally biased region" description="Low complexity" evidence="1">
    <location>
        <begin position="334"/>
        <end position="345"/>
    </location>
</feature>
<evidence type="ECO:0000313" key="2">
    <source>
        <dbReference type="EMBL" id="CAA9371193.1"/>
    </source>
</evidence>
<protein>
    <submittedName>
        <fullName evidence="2">Uncharacterized protein</fullName>
    </submittedName>
</protein>
<dbReference type="EMBL" id="CADCTV010000965">
    <property type="protein sequence ID" value="CAA9371193.1"/>
    <property type="molecule type" value="Genomic_DNA"/>
</dbReference>
<feature type="non-terminal residue" evidence="2">
    <location>
        <position position="1"/>
    </location>
</feature>
<dbReference type="AlphaFoldDB" id="A0A6J4MZW5"/>
<feature type="compositionally biased region" description="Basic and acidic residues" evidence="1">
    <location>
        <begin position="393"/>
        <end position="408"/>
    </location>
</feature>
<feature type="compositionally biased region" description="Low complexity" evidence="1">
    <location>
        <begin position="151"/>
        <end position="167"/>
    </location>
</feature>
<feature type="compositionally biased region" description="Basic and acidic residues" evidence="1">
    <location>
        <begin position="56"/>
        <end position="70"/>
    </location>
</feature>
<evidence type="ECO:0000256" key="1">
    <source>
        <dbReference type="SAM" id="MobiDB-lite"/>
    </source>
</evidence>
<feature type="compositionally biased region" description="Basic and acidic residues" evidence="1">
    <location>
        <begin position="369"/>
        <end position="384"/>
    </location>
</feature>
<accession>A0A6J4MZW5</accession>
<reference evidence="2" key="1">
    <citation type="submission" date="2020-02" db="EMBL/GenBank/DDBJ databases">
        <authorList>
            <person name="Meier V. D."/>
        </authorList>
    </citation>
    <scope>NUCLEOTIDE SEQUENCE</scope>
    <source>
        <strain evidence="2">AVDCRST_MAG89</strain>
    </source>
</reference>
<name>A0A6J4MZW5_9BACT</name>
<feature type="compositionally biased region" description="Basic residues" evidence="1">
    <location>
        <begin position="282"/>
        <end position="295"/>
    </location>
</feature>
<gene>
    <name evidence="2" type="ORF">AVDCRST_MAG89-4609</name>
</gene>
<feature type="compositionally biased region" description="Low complexity" evidence="1">
    <location>
        <begin position="296"/>
        <end position="318"/>
    </location>
</feature>
<feature type="compositionally biased region" description="Basic residues" evidence="1">
    <location>
        <begin position="224"/>
        <end position="233"/>
    </location>
</feature>